<evidence type="ECO:0000313" key="1">
    <source>
        <dbReference type="EMBL" id="GIJ48095.1"/>
    </source>
</evidence>
<gene>
    <name evidence="1" type="ORF">Val02_49810</name>
</gene>
<protein>
    <submittedName>
        <fullName evidence="1">Uncharacterized protein</fullName>
    </submittedName>
</protein>
<dbReference type="Proteomes" id="UP000619260">
    <property type="component" value="Unassembled WGS sequence"/>
</dbReference>
<proteinExistence type="predicted"/>
<sequence length="87" mass="9252">MTTLILIVATILIATAVTAGVLLSRRLRGAGPAGGWTAGRRCRREAALAARLGTHDIDRAAYRDAMSALAALDEQRFPLAIPKQPQD</sequence>
<organism evidence="1 2">
    <name type="scientific">Virgisporangium aliadipatigenens</name>
    <dbReference type="NCBI Taxonomy" id="741659"/>
    <lineage>
        <taxon>Bacteria</taxon>
        <taxon>Bacillati</taxon>
        <taxon>Actinomycetota</taxon>
        <taxon>Actinomycetes</taxon>
        <taxon>Micromonosporales</taxon>
        <taxon>Micromonosporaceae</taxon>
        <taxon>Virgisporangium</taxon>
    </lineage>
</organism>
<accession>A0A8J3YQG5</accession>
<dbReference type="EMBL" id="BOPF01000019">
    <property type="protein sequence ID" value="GIJ48095.1"/>
    <property type="molecule type" value="Genomic_DNA"/>
</dbReference>
<evidence type="ECO:0000313" key="2">
    <source>
        <dbReference type="Proteomes" id="UP000619260"/>
    </source>
</evidence>
<dbReference type="AlphaFoldDB" id="A0A8J3YQG5"/>
<name>A0A8J3YQG5_9ACTN</name>
<reference evidence="1" key="1">
    <citation type="submission" date="2021-01" db="EMBL/GenBank/DDBJ databases">
        <title>Whole genome shotgun sequence of Virgisporangium aliadipatigenens NBRC 105644.</title>
        <authorList>
            <person name="Komaki H."/>
            <person name="Tamura T."/>
        </authorList>
    </citation>
    <scope>NUCLEOTIDE SEQUENCE</scope>
    <source>
        <strain evidence="1">NBRC 105644</strain>
    </source>
</reference>
<keyword evidence="2" id="KW-1185">Reference proteome</keyword>
<comment type="caution">
    <text evidence="1">The sequence shown here is derived from an EMBL/GenBank/DDBJ whole genome shotgun (WGS) entry which is preliminary data.</text>
</comment>
<dbReference type="RefSeq" id="WP_203901596.1">
    <property type="nucleotide sequence ID" value="NZ_BOPF01000019.1"/>
</dbReference>